<dbReference type="RefSeq" id="WP_157899294.1">
    <property type="nucleotide sequence ID" value="NZ_CP015136.1"/>
</dbReference>
<reference evidence="2 3" key="1">
    <citation type="journal article" date="2016" name="Genome Announc.">
        <title>First Complete Genome Sequence of a Subdivision 6 Acidobacterium Strain.</title>
        <authorList>
            <person name="Huang S."/>
            <person name="Vieira S."/>
            <person name="Bunk B."/>
            <person name="Riedel T."/>
            <person name="Sproer C."/>
            <person name="Overmann J."/>
        </authorList>
    </citation>
    <scope>NUCLEOTIDE SEQUENCE [LARGE SCALE GENOMIC DNA]</scope>
    <source>
        <strain evidence="3">DSM 100886 HEG_-6_39</strain>
    </source>
</reference>
<dbReference type="KEGG" id="abac:LuPra_03342"/>
<evidence type="ECO:0000256" key="1">
    <source>
        <dbReference type="SAM" id="Phobius"/>
    </source>
</evidence>
<organism evidence="2 3">
    <name type="scientific">Luteitalea pratensis</name>
    <dbReference type="NCBI Taxonomy" id="1855912"/>
    <lineage>
        <taxon>Bacteria</taxon>
        <taxon>Pseudomonadati</taxon>
        <taxon>Acidobacteriota</taxon>
        <taxon>Vicinamibacteria</taxon>
        <taxon>Vicinamibacterales</taxon>
        <taxon>Vicinamibacteraceae</taxon>
        <taxon>Luteitalea</taxon>
    </lineage>
</organism>
<keyword evidence="1" id="KW-0812">Transmembrane</keyword>
<feature type="transmembrane region" description="Helical" evidence="1">
    <location>
        <begin position="296"/>
        <end position="320"/>
    </location>
</feature>
<feature type="transmembrane region" description="Helical" evidence="1">
    <location>
        <begin position="271"/>
        <end position="290"/>
    </location>
</feature>
<sequence>MTMRSPIVAMLWEIWRLTRLEAAWRLVLGIVGGLTVLAVFSSQREVAKDFSAAIALTLIVMLHFVGWLSLSKLTSGRPGFPLHLLYTRPVRTSVLVAVPMAYLAAMPAALYLVSALVLRATSGYPFPLLPVAAWIAALNLVLAATNWSTRNRLIQMLGVMVATSAWLSLAVHRLTAVEIQGSYDWPPKLWPTLFDFPLTDYALIGAIGLASFGVAVASAARQRHGDAPAAMPRTVDFPGFPEDLVNLFRFPCPVSSATRAQVWFDMKSSGLPVLTMGLVLAIVNPLVFAITRPFEVAHRFAVSLAMLSVMAVLMFGVNAFGIRWRQGRAYASAFEATQPYGTARLASLKVLVRSACVLPALFAVGLSAWASLSFIMVGNEYLRRELRVIEGALGALTGNQEVALAVVACVAVAVMVALVAAILALAARYPRSLNIATWLYMLSWGLVLVLLALAGHRGIGLLFGPTRFIDAPAIVLATAYLSWRAFAERLLTLRSACVAVLVSAAFGTAWLTMLRAAGVSLAGMPTTDAVWMLSPVLLPLLASVLAPLSLSRIRHT</sequence>
<feature type="transmembrane region" description="Helical" evidence="1">
    <location>
        <begin position="402"/>
        <end position="426"/>
    </location>
</feature>
<reference evidence="3" key="2">
    <citation type="submission" date="2016-04" db="EMBL/GenBank/DDBJ databases">
        <title>First Complete Genome Sequence of a Subdivision 6 Acidobacterium.</title>
        <authorList>
            <person name="Huang S."/>
            <person name="Vieira S."/>
            <person name="Bunk B."/>
            <person name="Riedel T."/>
            <person name="Sproeer C."/>
            <person name="Overmann J."/>
        </authorList>
    </citation>
    <scope>NUCLEOTIDE SEQUENCE [LARGE SCALE GENOMIC DNA]</scope>
    <source>
        <strain evidence="3">DSM 100886 HEG_-6_39</strain>
    </source>
</reference>
<feature type="transmembrane region" description="Helical" evidence="1">
    <location>
        <begin position="196"/>
        <end position="217"/>
    </location>
</feature>
<dbReference type="PATRIC" id="fig|1813736.3.peg.3548"/>
<dbReference type="Proteomes" id="UP000076079">
    <property type="component" value="Chromosome"/>
</dbReference>
<feature type="transmembrane region" description="Helical" evidence="1">
    <location>
        <begin position="529"/>
        <end position="550"/>
    </location>
</feature>
<feature type="transmembrane region" description="Helical" evidence="1">
    <location>
        <begin position="468"/>
        <end position="486"/>
    </location>
</feature>
<evidence type="ECO:0000313" key="3">
    <source>
        <dbReference type="Proteomes" id="UP000076079"/>
    </source>
</evidence>
<evidence type="ECO:0000313" key="2">
    <source>
        <dbReference type="EMBL" id="AMY10114.1"/>
    </source>
</evidence>
<feature type="transmembrane region" description="Helical" evidence="1">
    <location>
        <begin position="124"/>
        <end position="144"/>
    </location>
</feature>
<feature type="transmembrane region" description="Helical" evidence="1">
    <location>
        <begin position="94"/>
        <end position="118"/>
    </location>
</feature>
<dbReference type="STRING" id="1855912.LuPra_03342"/>
<evidence type="ECO:0008006" key="4">
    <source>
        <dbReference type="Google" id="ProtNLM"/>
    </source>
</evidence>
<keyword evidence="1" id="KW-0472">Membrane</keyword>
<dbReference type="EMBL" id="CP015136">
    <property type="protein sequence ID" value="AMY10114.1"/>
    <property type="molecule type" value="Genomic_DNA"/>
</dbReference>
<name>A0A143PQL9_LUTPR</name>
<feature type="transmembrane region" description="Helical" evidence="1">
    <location>
        <begin position="350"/>
        <end position="377"/>
    </location>
</feature>
<feature type="transmembrane region" description="Helical" evidence="1">
    <location>
        <begin position="22"/>
        <end position="40"/>
    </location>
</feature>
<feature type="transmembrane region" description="Helical" evidence="1">
    <location>
        <begin position="52"/>
        <end position="73"/>
    </location>
</feature>
<protein>
    <recommendedName>
        <fullName evidence="4">ABC-2 type transport system permease protein</fullName>
    </recommendedName>
</protein>
<proteinExistence type="predicted"/>
<accession>A0A143PQL9</accession>
<feature type="transmembrane region" description="Helical" evidence="1">
    <location>
        <begin position="156"/>
        <end position="176"/>
    </location>
</feature>
<feature type="transmembrane region" description="Helical" evidence="1">
    <location>
        <begin position="438"/>
        <end position="456"/>
    </location>
</feature>
<keyword evidence="3" id="KW-1185">Reference proteome</keyword>
<dbReference type="AlphaFoldDB" id="A0A143PQL9"/>
<gene>
    <name evidence="2" type="ORF">LuPra_03342</name>
</gene>
<keyword evidence="1" id="KW-1133">Transmembrane helix</keyword>
<feature type="transmembrane region" description="Helical" evidence="1">
    <location>
        <begin position="498"/>
        <end position="517"/>
    </location>
</feature>